<name>A0A6V8NTC5_9ACTN</name>
<comment type="caution">
    <text evidence="2">The sequence shown here is derived from an EMBL/GenBank/DDBJ whole genome shotgun (WGS) entry which is preliminary data.</text>
</comment>
<dbReference type="Proteomes" id="UP000580051">
    <property type="component" value="Unassembled WGS sequence"/>
</dbReference>
<evidence type="ECO:0000313" key="3">
    <source>
        <dbReference type="Proteomes" id="UP000580051"/>
    </source>
</evidence>
<feature type="domain" description="HepT-like" evidence="1">
    <location>
        <begin position="1"/>
        <end position="56"/>
    </location>
</feature>
<proteinExistence type="predicted"/>
<protein>
    <recommendedName>
        <fullName evidence="1">HepT-like domain-containing protein</fullName>
    </recommendedName>
</protein>
<reference evidence="2 3" key="1">
    <citation type="journal article" date="2020" name="Front. Microbiol.">
        <title>Single-cell genomics of novel Actinobacteria with the Wood-Ljungdahl pathway discovered in a serpentinizing system.</title>
        <authorList>
            <person name="Merino N."/>
            <person name="Kawai M."/>
            <person name="Boyd E.S."/>
            <person name="Colman D.R."/>
            <person name="McGlynn S.E."/>
            <person name="Nealson K.H."/>
            <person name="Kurokawa K."/>
            <person name="Hongoh Y."/>
        </authorList>
    </citation>
    <scope>NUCLEOTIDE SEQUENCE [LARGE SCALE GENOMIC DNA]</scope>
    <source>
        <strain evidence="2 3">S06</strain>
    </source>
</reference>
<feature type="non-terminal residue" evidence="2">
    <location>
        <position position="1"/>
    </location>
</feature>
<accession>A0A6V8NTC5</accession>
<sequence length="58" mass="7141">LSQKSYVLLDNLRSFRHFFRHAYSYELDERKVKIVLEDAITLRELYRQDIKTFLDSFI</sequence>
<evidence type="ECO:0000259" key="1">
    <source>
        <dbReference type="Pfam" id="PF20797"/>
    </source>
</evidence>
<dbReference type="InterPro" id="IPR048769">
    <property type="entry name" value="HepT-like_dom"/>
</dbReference>
<organism evidence="2 3">
    <name type="scientific">Candidatus Hakubella thermalkaliphila</name>
    <dbReference type="NCBI Taxonomy" id="2754717"/>
    <lineage>
        <taxon>Bacteria</taxon>
        <taxon>Bacillati</taxon>
        <taxon>Actinomycetota</taxon>
        <taxon>Actinomycetota incertae sedis</taxon>
        <taxon>Candidatus Hakubellales</taxon>
        <taxon>Candidatus Hakubellaceae</taxon>
        <taxon>Candidatus Hakubella</taxon>
    </lineage>
</organism>
<gene>
    <name evidence="2" type="ORF">HKBW3S06_01729</name>
</gene>
<dbReference type="AlphaFoldDB" id="A0A6V8NTC5"/>
<dbReference type="Pfam" id="PF20797">
    <property type="entry name" value="HepT-like_2"/>
    <property type="match status" value="1"/>
</dbReference>
<dbReference type="EMBL" id="BLRV01000467">
    <property type="protein sequence ID" value="GFP22501.1"/>
    <property type="molecule type" value="Genomic_DNA"/>
</dbReference>
<evidence type="ECO:0000313" key="2">
    <source>
        <dbReference type="EMBL" id="GFP22501.1"/>
    </source>
</evidence>